<dbReference type="RefSeq" id="WP_183987971.1">
    <property type="nucleotide sequence ID" value="NZ_JACHHG010000010.1"/>
</dbReference>
<evidence type="ECO:0000259" key="2">
    <source>
        <dbReference type="Pfam" id="PF19190"/>
    </source>
</evidence>
<evidence type="ECO:0000256" key="1">
    <source>
        <dbReference type="SAM" id="MobiDB-lite"/>
    </source>
</evidence>
<evidence type="ECO:0000313" key="4">
    <source>
        <dbReference type="Proteomes" id="UP000569951"/>
    </source>
</evidence>
<dbReference type="InterPro" id="IPR013783">
    <property type="entry name" value="Ig-like_fold"/>
</dbReference>
<feature type="compositionally biased region" description="Pro residues" evidence="1">
    <location>
        <begin position="233"/>
        <end position="247"/>
    </location>
</feature>
<organism evidence="3 4">
    <name type="scientific">Deinobacterium chartae</name>
    <dbReference type="NCBI Taxonomy" id="521158"/>
    <lineage>
        <taxon>Bacteria</taxon>
        <taxon>Thermotogati</taxon>
        <taxon>Deinococcota</taxon>
        <taxon>Deinococci</taxon>
        <taxon>Deinococcales</taxon>
        <taxon>Deinococcaceae</taxon>
        <taxon>Deinobacterium</taxon>
    </lineage>
</organism>
<dbReference type="Proteomes" id="UP000569951">
    <property type="component" value="Unassembled WGS sequence"/>
</dbReference>
<dbReference type="Pfam" id="PF19190">
    <property type="entry name" value="BACON_2"/>
    <property type="match status" value="1"/>
</dbReference>
<dbReference type="EMBL" id="JACHHG010000010">
    <property type="protein sequence ID" value="MBB6099212.1"/>
    <property type="molecule type" value="Genomic_DNA"/>
</dbReference>
<keyword evidence="4" id="KW-1185">Reference proteome</keyword>
<feature type="domain" description="BACON" evidence="2">
    <location>
        <begin position="40"/>
        <end position="99"/>
    </location>
</feature>
<dbReference type="Gene3D" id="2.60.40.10">
    <property type="entry name" value="Immunoglobulins"/>
    <property type="match status" value="1"/>
</dbReference>
<dbReference type="Pfam" id="PF17164">
    <property type="entry name" value="DUF5122"/>
    <property type="match status" value="1"/>
</dbReference>
<reference evidence="3 4" key="1">
    <citation type="submission" date="2020-08" db="EMBL/GenBank/DDBJ databases">
        <title>Genomic Encyclopedia of Type Strains, Phase IV (KMG-IV): sequencing the most valuable type-strain genomes for metagenomic binning, comparative biology and taxonomic classification.</title>
        <authorList>
            <person name="Goeker M."/>
        </authorList>
    </citation>
    <scope>NUCLEOTIDE SEQUENCE [LARGE SCALE GENOMIC DNA]</scope>
    <source>
        <strain evidence="3 4">DSM 21458</strain>
    </source>
</reference>
<accession>A0A841I5J9</accession>
<name>A0A841I5J9_9DEIO</name>
<proteinExistence type="predicted"/>
<dbReference type="InterPro" id="IPR024361">
    <property type="entry name" value="BACON"/>
</dbReference>
<evidence type="ECO:0000313" key="3">
    <source>
        <dbReference type="EMBL" id="MBB6099212.1"/>
    </source>
</evidence>
<dbReference type="InterPro" id="IPR013431">
    <property type="entry name" value="Delta_60_rpt"/>
</dbReference>
<protein>
    <recommendedName>
        <fullName evidence="2">BACON domain-containing protein</fullName>
    </recommendedName>
</protein>
<gene>
    <name evidence="3" type="ORF">HNR42_002650</name>
</gene>
<comment type="caution">
    <text evidence="3">The sequence shown here is derived from an EMBL/GenBank/DDBJ whole genome shotgun (WGS) entry which is preliminary data.</text>
</comment>
<dbReference type="AlphaFoldDB" id="A0A841I5J9"/>
<sequence>MRSPLSTRFSALLLLCGCASSPIPEPSSLDLYPPKRALSAQAGQSVQLSFTLHNTSSQPLPYTLSSDASWMKPVDTAGVSAPKTGHTVQVTVTCPTEAGSYQGRLEAATNAVKDGNRTSEVNLECLEGPVQPDFTLNANPLNLSAKAGEAAAGKFTVLNSTSESLELSVKLPKGSNWLQVGAFNPKLEGGALLEVPISALCPVQGGSFQTTLEVSAKNGPTRSLEVSLNCAAPPAPQPQPQPQPQPTVPKGEVNADFGTNGMVRLDFGGNTERARSIWVRNGKIYLAGESNAGGLVIARLNLTGTPDPTFGKAGKKSLNLLDEKHINNVGEVISDDAGIYAFVLAQSQPSIIRLSPDSAEPDLNFGQNGIASLSFESPPLALQVTDQHLYAAGNINNKPSIARLIKQSGELDLTYDALENGKVDGIITFDLQGPGVSALASLDSTSWALTAEALYSSSNSGAVKTTTPLDLESCTPLPGSWTRPYASMFNNAPLFTATCDEDKSSRILRPSQNTFVEFPIDALASGGANKHFWAGSSLYVMGHSSDAATIVRFKSNLTPDASFGNAGSIKLNYSGFKDVAHHAVLYQGTLYVAATVGIGGEMDIAVLALK</sequence>
<feature type="region of interest" description="Disordered" evidence="1">
    <location>
        <begin position="229"/>
        <end position="254"/>
    </location>
</feature>